<organism evidence="3 4">
    <name type="scientific">Streptomyces atriruber</name>
    <dbReference type="NCBI Taxonomy" id="545121"/>
    <lineage>
        <taxon>Bacteria</taxon>
        <taxon>Bacillati</taxon>
        <taxon>Actinomycetota</taxon>
        <taxon>Actinomycetes</taxon>
        <taxon>Kitasatosporales</taxon>
        <taxon>Streptomycetaceae</taxon>
        <taxon>Streptomyces</taxon>
    </lineage>
</organism>
<dbReference type="RefSeq" id="WP_359356605.1">
    <property type="nucleotide sequence ID" value="NZ_JBEYXV010000022.1"/>
</dbReference>
<dbReference type="Proteomes" id="UP001551176">
    <property type="component" value="Unassembled WGS sequence"/>
</dbReference>
<name>A0ABV3BYN3_9ACTN</name>
<evidence type="ECO:0000313" key="3">
    <source>
        <dbReference type="EMBL" id="MEU6825850.1"/>
    </source>
</evidence>
<protein>
    <recommendedName>
        <fullName evidence="5">ABC transporter permease</fullName>
    </recommendedName>
</protein>
<reference evidence="3 4" key="1">
    <citation type="submission" date="2024-06" db="EMBL/GenBank/DDBJ databases">
        <title>The Natural Products Discovery Center: Release of the First 8490 Sequenced Strains for Exploring Actinobacteria Biosynthetic Diversity.</title>
        <authorList>
            <person name="Kalkreuter E."/>
            <person name="Kautsar S.A."/>
            <person name="Yang D."/>
            <person name="Bader C.D."/>
            <person name="Teijaro C.N."/>
            <person name="Fluegel L."/>
            <person name="Davis C.M."/>
            <person name="Simpson J.R."/>
            <person name="Lauterbach L."/>
            <person name="Steele A.D."/>
            <person name="Gui C."/>
            <person name="Meng S."/>
            <person name="Li G."/>
            <person name="Viehrig K."/>
            <person name="Ye F."/>
            <person name="Su P."/>
            <person name="Kiefer A.F."/>
            <person name="Nichols A."/>
            <person name="Cepeda A.J."/>
            <person name="Yan W."/>
            <person name="Fan B."/>
            <person name="Jiang Y."/>
            <person name="Adhikari A."/>
            <person name="Zheng C.-J."/>
            <person name="Schuster L."/>
            <person name="Cowan T.M."/>
            <person name="Smanski M.J."/>
            <person name="Chevrette M.G."/>
            <person name="De Carvalho L.P.S."/>
            <person name="Shen B."/>
        </authorList>
    </citation>
    <scope>NUCLEOTIDE SEQUENCE [LARGE SCALE GENOMIC DNA]</scope>
    <source>
        <strain evidence="3 4">NPDC046838</strain>
    </source>
</reference>
<evidence type="ECO:0000256" key="2">
    <source>
        <dbReference type="SAM" id="Phobius"/>
    </source>
</evidence>
<feature type="transmembrane region" description="Helical" evidence="2">
    <location>
        <begin position="220"/>
        <end position="240"/>
    </location>
</feature>
<feature type="transmembrane region" description="Helical" evidence="2">
    <location>
        <begin position="131"/>
        <end position="151"/>
    </location>
</feature>
<evidence type="ECO:0008006" key="5">
    <source>
        <dbReference type="Google" id="ProtNLM"/>
    </source>
</evidence>
<gene>
    <name evidence="3" type="ORF">ABZ921_35000</name>
</gene>
<keyword evidence="2" id="KW-0812">Transmembrane</keyword>
<feature type="transmembrane region" description="Helical" evidence="2">
    <location>
        <begin position="157"/>
        <end position="176"/>
    </location>
</feature>
<feature type="transmembrane region" description="Helical" evidence="2">
    <location>
        <begin position="101"/>
        <end position="119"/>
    </location>
</feature>
<feature type="compositionally biased region" description="Low complexity" evidence="1">
    <location>
        <begin position="1"/>
        <end position="30"/>
    </location>
</feature>
<proteinExistence type="predicted"/>
<dbReference type="EMBL" id="JBEYXV010000022">
    <property type="protein sequence ID" value="MEU6825850.1"/>
    <property type="molecule type" value="Genomic_DNA"/>
</dbReference>
<feature type="region of interest" description="Disordered" evidence="1">
    <location>
        <begin position="1"/>
        <end position="39"/>
    </location>
</feature>
<comment type="caution">
    <text evidence="3">The sequence shown here is derived from an EMBL/GenBank/DDBJ whole genome shotgun (WGS) entry which is preliminary data.</text>
</comment>
<keyword evidence="4" id="KW-1185">Reference proteome</keyword>
<evidence type="ECO:0000313" key="4">
    <source>
        <dbReference type="Proteomes" id="UP001551176"/>
    </source>
</evidence>
<evidence type="ECO:0000256" key="1">
    <source>
        <dbReference type="SAM" id="MobiDB-lite"/>
    </source>
</evidence>
<keyword evidence="2" id="KW-0472">Membrane</keyword>
<accession>A0ABV3BYN3</accession>
<sequence>MTPANPTSNPSNASSASNTTNASSASNTSAQPEENPRARLLRDPRLRAVLAFVRCRGLPRAAVAALVVALAATAFAGQRVAVPEFRYLVDFSVPVAEIVPLAHAMVLATTLFSPMADLEQTSAQPMSRHRALYLVVLLALALGLTALPLLAGATAEVFASAARNVIGYLGLGMLSARLFGSGLAWLLPLAMFGPTLLLGVGSDNTPEPWAWSLHPSSDAAAAIVAVVLWVVGAGASATAGPRQAERAEQN</sequence>
<keyword evidence="2" id="KW-1133">Transmembrane helix</keyword>
<feature type="transmembrane region" description="Helical" evidence="2">
    <location>
        <begin position="61"/>
        <end position="81"/>
    </location>
</feature>